<comment type="subcellular location">
    <subcellularLocation>
        <location evidence="1">Nucleus</location>
        <location evidence="1">Nuclear pore complex</location>
    </subcellularLocation>
</comment>
<feature type="compositionally biased region" description="Basic and acidic residues" evidence="11">
    <location>
        <begin position="311"/>
        <end position="326"/>
    </location>
</feature>
<dbReference type="InterPro" id="IPR038506">
    <property type="entry name" value="GLE1-like_sf"/>
</dbReference>
<dbReference type="GO" id="GO:0015031">
    <property type="term" value="P:protein transport"/>
    <property type="evidence" value="ECO:0007669"/>
    <property type="project" value="UniProtKB-KW"/>
</dbReference>
<evidence type="ECO:0000313" key="13">
    <source>
        <dbReference type="EMBL" id="SZX65186.1"/>
    </source>
</evidence>
<keyword evidence="3" id="KW-0813">Transport</keyword>
<keyword evidence="8" id="KW-0539">Nucleus</keyword>
<gene>
    <name evidence="13" type="ORF">BQ4739_LOCUS5635</name>
</gene>
<feature type="compositionally biased region" description="Basic and acidic residues" evidence="11">
    <location>
        <begin position="266"/>
        <end position="285"/>
    </location>
</feature>
<dbReference type="GO" id="GO:0031369">
    <property type="term" value="F:translation initiation factor binding"/>
    <property type="evidence" value="ECO:0007669"/>
    <property type="project" value="TreeGrafter"/>
</dbReference>
<evidence type="ECO:0000256" key="3">
    <source>
        <dbReference type="ARBA" id="ARBA00022448"/>
    </source>
</evidence>
<dbReference type="STRING" id="3088.A0A383VLB9"/>
<evidence type="ECO:0000256" key="12">
    <source>
        <dbReference type="SAM" id="Phobius"/>
    </source>
</evidence>
<evidence type="ECO:0000256" key="7">
    <source>
        <dbReference type="ARBA" id="ARBA00023132"/>
    </source>
</evidence>
<organism evidence="13 14">
    <name type="scientific">Tetradesmus obliquus</name>
    <name type="common">Green alga</name>
    <name type="synonym">Acutodesmus obliquus</name>
    <dbReference type="NCBI Taxonomy" id="3088"/>
    <lineage>
        <taxon>Eukaryota</taxon>
        <taxon>Viridiplantae</taxon>
        <taxon>Chlorophyta</taxon>
        <taxon>core chlorophytes</taxon>
        <taxon>Chlorophyceae</taxon>
        <taxon>CS clade</taxon>
        <taxon>Sphaeropleales</taxon>
        <taxon>Scenedesmaceae</taxon>
        <taxon>Tetradesmus</taxon>
    </lineage>
</organism>
<dbReference type="InterPro" id="IPR012476">
    <property type="entry name" value="GLE1"/>
</dbReference>
<feature type="region of interest" description="Disordered" evidence="11">
    <location>
        <begin position="100"/>
        <end position="142"/>
    </location>
</feature>
<feature type="compositionally biased region" description="Low complexity" evidence="11">
    <location>
        <begin position="106"/>
        <end position="126"/>
    </location>
</feature>
<evidence type="ECO:0000256" key="10">
    <source>
        <dbReference type="ARBA" id="ARBA00029983"/>
    </source>
</evidence>
<dbReference type="Pfam" id="PF07817">
    <property type="entry name" value="GLE1"/>
    <property type="match status" value="2"/>
</dbReference>
<keyword evidence="12" id="KW-1133">Transmembrane helix</keyword>
<keyword evidence="5" id="KW-0653">Protein transport</keyword>
<dbReference type="PANTHER" id="PTHR12960:SF0">
    <property type="entry name" value="MRNA EXPORT FACTOR GLE1"/>
    <property type="match status" value="1"/>
</dbReference>
<feature type="region of interest" description="Disordered" evidence="11">
    <location>
        <begin position="266"/>
        <end position="355"/>
    </location>
</feature>
<feature type="transmembrane region" description="Helical" evidence="12">
    <location>
        <begin position="461"/>
        <end position="485"/>
    </location>
</feature>
<feature type="compositionally biased region" description="Basic and acidic residues" evidence="11">
    <location>
        <begin position="293"/>
        <end position="302"/>
    </location>
</feature>
<protein>
    <recommendedName>
        <fullName evidence="9">mRNA export factor GLE1</fullName>
    </recommendedName>
    <alternativeName>
        <fullName evidence="10">Nucleoporin GLE1</fullName>
    </alternativeName>
</protein>
<accession>A0A383VLB9</accession>
<proteinExistence type="inferred from homology"/>
<reference evidence="13 14" key="1">
    <citation type="submission" date="2016-10" db="EMBL/GenBank/DDBJ databases">
        <authorList>
            <person name="Cai Z."/>
        </authorList>
    </citation>
    <scope>NUCLEOTIDE SEQUENCE [LARGE SCALE GENOMIC DNA]</scope>
</reference>
<keyword evidence="7" id="KW-0906">Nuclear pore complex</keyword>
<keyword evidence="14" id="KW-1185">Reference proteome</keyword>
<dbReference type="Proteomes" id="UP000256970">
    <property type="component" value="Unassembled WGS sequence"/>
</dbReference>
<dbReference type="AlphaFoldDB" id="A0A383VLB9"/>
<evidence type="ECO:0000256" key="9">
    <source>
        <dbReference type="ARBA" id="ARBA00026227"/>
    </source>
</evidence>
<dbReference type="GO" id="GO:0005543">
    <property type="term" value="F:phospholipid binding"/>
    <property type="evidence" value="ECO:0007669"/>
    <property type="project" value="TreeGrafter"/>
</dbReference>
<dbReference type="PANTHER" id="PTHR12960">
    <property type="entry name" value="GLE-1-RELATED"/>
    <property type="match status" value="1"/>
</dbReference>
<evidence type="ECO:0000313" key="14">
    <source>
        <dbReference type="Proteomes" id="UP000256970"/>
    </source>
</evidence>
<feature type="region of interest" description="Disordered" evidence="11">
    <location>
        <begin position="221"/>
        <end position="252"/>
    </location>
</feature>
<evidence type="ECO:0000256" key="5">
    <source>
        <dbReference type="ARBA" id="ARBA00022927"/>
    </source>
</evidence>
<evidence type="ECO:0000256" key="8">
    <source>
        <dbReference type="ARBA" id="ARBA00023242"/>
    </source>
</evidence>
<keyword evidence="12" id="KW-0812">Transmembrane</keyword>
<comment type="similarity">
    <text evidence="2">Belongs to the GLE1 family.</text>
</comment>
<feature type="compositionally biased region" description="Basic and acidic residues" evidence="11">
    <location>
        <begin position="231"/>
        <end position="247"/>
    </location>
</feature>
<keyword evidence="12" id="KW-0472">Membrane</keyword>
<evidence type="ECO:0000256" key="1">
    <source>
        <dbReference type="ARBA" id="ARBA00004567"/>
    </source>
</evidence>
<sequence>MGDVVKHLVFSPIANSPDPFFSNPCRDAVVTSDFPARRLDDSLANSTWGAAAAAAGHASSSRGFTFRAPLDEDDDDDDADFLDADEAAAADGNGLQFYNGSNYFLQPQQPQQQSSASSSYMQTSATFPQHPSTRRKARMSTGDADTAAYAAYAAANSNSQGINSSSMRHPVQAVLEARTKQLQADALLAADRQQRRLRQQIQGVEQQLAAQLQEVQQQLAHKRAHAAAADEESRRKRTAERSRRLAEVQKQQAALEQAQASALQELKRAQEEAARKQQAEAEAARKRQQQQQEEEKRRREAEAAAAAAAKAAEEAKAREEAAKKEQQQQQQQQQSAAAPAAAAAPSAGVSPVSADPHLKSTTAAVEYEQLLQRKLAEAEAAAAEITSRPELKQQRRTLEKQITMAVSQISGTQQQVLAKSQQLVEVLRSCATPQQQALAYTTLASRVVSQCEGQVQKIGSFAYPLAYVCVSVGAAVPAFMELLLAKLQACEGQVQKIGAFAYPLVYVCVSVGAAVPAFMELLLAKLQACEGQVQKIGSFASPLVYVCVSVGAAVPAFMELLLAKLQAACPLLVPKYTMYSADTPKEDWFKACGYKEIEDPKTGAQRRENADEFVSRMTAMVLLFGAIVQTATPGNPAGLDHGWAWLARCLNALPPTRPSATALMSFLAHAGFRMAAVYGRQFHKVLAHISQHYLPALEAKASKDADLRAVGTRLMTYISTKQYTKEPEGRTLKKVDESSYTRA</sequence>
<keyword evidence="6" id="KW-0811">Translocation</keyword>
<evidence type="ECO:0000256" key="6">
    <source>
        <dbReference type="ARBA" id="ARBA00023010"/>
    </source>
</evidence>
<evidence type="ECO:0000256" key="11">
    <source>
        <dbReference type="SAM" id="MobiDB-lite"/>
    </source>
</evidence>
<keyword evidence="4" id="KW-0509">mRNA transport</keyword>
<dbReference type="GO" id="GO:0000822">
    <property type="term" value="F:inositol hexakisphosphate binding"/>
    <property type="evidence" value="ECO:0007669"/>
    <property type="project" value="TreeGrafter"/>
</dbReference>
<dbReference type="Gene3D" id="1.25.40.510">
    <property type="entry name" value="GLE1-like"/>
    <property type="match status" value="2"/>
</dbReference>
<dbReference type="GO" id="GO:0016973">
    <property type="term" value="P:poly(A)+ mRNA export from nucleus"/>
    <property type="evidence" value="ECO:0007669"/>
    <property type="project" value="InterPro"/>
</dbReference>
<evidence type="ECO:0000256" key="2">
    <source>
        <dbReference type="ARBA" id="ARBA00011056"/>
    </source>
</evidence>
<evidence type="ECO:0000256" key="4">
    <source>
        <dbReference type="ARBA" id="ARBA00022816"/>
    </source>
</evidence>
<dbReference type="EMBL" id="FNXT01000565">
    <property type="protein sequence ID" value="SZX65186.1"/>
    <property type="molecule type" value="Genomic_DNA"/>
</dbReference>
<feature type="compositionally biased region" description="Low complexity" evidence="11">
    <location>
        <begin position="327"/>
        <end position="347"/>
    </location>
</feature>
<feature type="transmembrane region" description="Helical" evidence="12">
    <location>
        <begin position="497"/>
        <end position="519"/>
    </location>
</feature>
<dbReference type="GO" id="GO:0005737">
    <property type="term" value="C:cytoplasm"/>
    <property type="evidence" value="ECO:0007669"/>
    <property type="project" value="TreeGrafter"/>
</dbReference>
<dbReference type="GO" id="GO:0044614">
    <property type="term" value="C:nuclear pore cytoplasmic filaments"/>
    <property type="evidence" value="ECO:0007669"/>
    <property type="project" value="TreeGrafter"/>
</dbReference>
<name>A0A383VLB9_TETOB</name>